<keyword evidence="1" id="KW-0472">Membrane</keyword>
<gene>
    <name evidence="2" type="ORF">BEN48_15490</name>
</gene>
<evidence type="ECO:0000313" key="2">
    <source>
        <dbReference type="EMBL" id="OGX84958.1"/>
    </source>
</evidence>
<feature type="transmembrane region" description="Helical" evidence="1">
    <location>
        <begin position="28"/>
        <end position="51"/>
    </location>
</feature>
<keyword evidence="3" id="KW-1185">Reference proteome</keyword>
<name>A0A1G1T274_9BACT</name>
<organism evidence="2 3">
    <name type="scientific">Hymenobacter glacialis</name>
    <dbReference type="NCBI Taxonomy" id="1908236"/>
    <lineage>
        <taxon>Bacteria</taxon>
        <taxon>Pseudomonadati</taxon>
        <taxon>Bacteroidota</taxon>
        <taxon>Cytophagia</taxon>
        <taxon>Cytophagales</taxon>
        <taxon>Hymenobacteraceae</taxon>
        <taxon>Hymenobacter</taxon>
    </lineage>
</organism>
<comment type="caution">
    <text evidence="2">The sequence shown here is derived from an EMBL/GenBank/DDBJ whole genome shotgun (WGS) entry which is preliminary data.</text>
</comment>
<keyword evidence="1" id="KW-0812">Transmembrane</keyword>
<keyword evidence="1" id="KW-1133">Transmembrane helix</keyword>
<evidence type="ECO:0000313" key="3">
    <source>
        <dbReference type="Proteomes" id="UP000177791"/>
    </source>
</evidence>
<dbReference type="AlphaFoldDB" id="A0A1G1T274"/>
<dbReference type="STRING" id="1908236.BEN48_15490"/>
<reference evidence="2 3" key="1">
    <citation type="submission" date="2016-08" db="EMBL/GenBank/DDBJ databases">
        <title>Hymenobacter coccineus sp. nov., Hymenobacter lapidarius sp. nov. and Hymenobacter glacialis sp. nov., isolated from Antarctic soil.</title>
        <authorList>
            <person name="Sedlacek I."/>
            <person name="Kralova S."/>
            <person name="Kyrova K."/>
            <person name="Maslanova I."/>
            <person name="Stankova E."/>
            <person name="Vrbovska V."/>
            <person name="Nemec M."/>
            <person name="Bartak M."/>
            <person name="Svec P."/>
            <person name="Busse H.-J."/>
            <person name="Pantucek R."/>
        </authorList>
    </citation>
    <scope>NUCLEOTIDE SEQUENCE [LARGE SCALE GENOMIC DNA]</scope>
    <source>
        <strain evidence="2 3">CCM 8648</strain>
    </source>
</reference>
<dbReference type="EMBL" id="MDZC01000065">
    <property type="protein sequence ID" value="OGX84958.1"/>
    <property type="molecule type" value="Genomic_DNA"/>
</dbReference>
<sequence length="63" mass="7148">MAAAWAIKLGADAWFLEPVLRFFGRRKWLWGLLPLQVLYAPYALAVGAAGWRGGYQWKGRAVR</sequence>
<accession>A0A1G1T274</accession>
<protein>
    <submittedName>
        <fullName evidence="2">Uncharacterized protein</fullName>
    </submittedName>
</protein>
<proteinExistence type="predicted"/>
<dbReference type="Proteomes" id="UP000177791">
    <property type="component" value="Unassembled WGS sequence"/>
</dbReference>
<evidence type="ECO:0000256" key="1">
    <source>
        <dbReference type="SAM" id="Phobius"/>
    </source>
</evidence>